<dbReference type="PANTHER" id="PTHR43178">
    <property type="entry name" value="DIHYDROLIPOAMIDE ACETYLTRANSFERASE COMPONENT OF PYRUVATE DEHYDROGENASE COMPLEX"/>
    <property type="match status" value="1"/>
</dbReference>
<dbReference type="GO" id="GO:0005737">
    <property type="term" value="C:cytoplasm"/>
    <property type="evidence" value="ECO:0007669"/>
    <property type="project" value="TreeGrafter"/>
</dbReference>
<feature type="domain" description="Lipoyl-binding" evidence="8">
    <location>
        <begin position="2"/>
        <end position="77"/>
    </location>
</feature>
<protein>
    <recommendedName>
        <fullName evidence="6">Dihydrolipoamide acetyltransferase component of pyruvate dehydrogenase complex</fullName>
        <ecNumber evidence="6">2.3.1.-</ecNumber>
    </recommendedName>
</protein>
<dbReference type="EC" id="2.3.1.-" evidence="6"/>
<dbReference type="PROSITE" id="PS51826">
    <property type="entry name" value="PSBD"/>
    <property type="match status" value="2"/>
</dbReference>
<dbReference type="Pfam" id="PF00364">
    <property type="entry name" value="Biotin_lipoyl"/>
    <property type="match status" value="1"/>
</dbReference>
<feature type="domain" description="Peripheral subunit-binding (PSBD)" evidence="9">
    <location>
        <begin position="127"/>
        <end position="164"/>
    </location>
</feature>
<name>A0A3D8WZU2_PRIMG</name>
<comment type="similarity">
    <text evidence="2 6">Belongs to the 2-oxoacid dehydrogenase family.</text>
</comment>
<reference evidence="10" key="1">
    <citation type="journal article" date="2018" name="Appl. Environ. Microbiol.">
        <title>Antimicrobial susceptibility testing and tentative epidemiological cut-off values of five Bacillus species relevant for use as animal feed additives or for plant protection.</title>
        <authorList>
            <person name="Agerso Y."/>
            <person name="Stuer-Lauridsen B."/>
            <person name="Bjerre K."/>
            <person name="Jensen M.G."/>
            <person name="Johansen E."/>
            <person name="Bennedsen M."/>
            <person name="Brockmann E."/>
            <person name="Nielsen B."/>
        </authorList>
    </citation>
    <scope>NUCLEOTIDE SEQUENCE [LARGE SCALE GENOMIC DNA]</scope>
    <source>
        <strain evidence="10">CHCC20162</strain>
    </source>
</reference>
<dbReference type="FunFam" id="3.30.559.10:FF:000007">
    <property type="entry name" value="Dihydrolipoamide acetyltransferase component of pyruvate dehydrogenase complex"/>
    <property type="match status" value="1"/>
</dbReference>
<dbReference type="CDD" id="cd06849">
    <property type="entry name" value="lipoyl_domain"/>
    <property type="match status" value="1"/>
</dbReference>
<feature type="compositionally biased region" description="Basic and acidic residues" evidence="7">
    <location>
        <begin position="101"/>
        <end position="113"/>
    </location>
</feature>
<feature type="region of interest" description="Disordered" evidence="7">
    <location>
        <begin position="82"/>
        <end position="130"/>
    </location>
</feature>
<dbReference type="InterPro" id="IPR000089">
    <property type="entry name" value="Biotin_lipoyl"/>
</dbReference>
<feature type="domain" description="Peripheral subunit-binding (PSBD)" evidence="9">
    <location>
        <begin position="172"/>
        <end position="209"/>
    </location>
</feature>
<dbReference type="InterPro" id="IPR001078">
    <property type="entry name" value="2-oxoacid_DH_actylTfrase"/>
</dbReference>
<organism evidence="10 11">
    <name type="scientific">Priestia megaterium</name>
    <name type="common">Bacillus megaterium</name>
    <dbReference type="NCBI Taxonomy" id="1404"/>
    <lineage>
        <taxon>Bacteria</taxon>
        <taxon>Bacillati</taxon>
        <taxon>Bacillota</taxon>
        <taxon>Bacilli</taxon>
        <taxon>Bacillales</taxon>
        <taxon>Bacillaceae</taxon>
        <taxon>Priestia</taxon>
    </lineage>
</organism>
<evidence type="ECO:0000313" key="11">
    <source>
        <dbReference type="Proteomes" id="UP000256519"/>
    </source>
</evidence>
<dbReference type="SUPFAM" id="SSF51230">
    <property type="entry name" value="Single hybrid motif"/>
    <property type="match status" value="1"/>
</dbReference>
<dbReference type="AlphaFoldDB" id="A0A3D8WZU2"/>
<dbReference type="Proteomes" id="UP000256519">
    <property type="component" value="Unassembled WGS sequence"/>
</dbReference>
<evidence type="ECO:0000256" key="3">
    <source>
        <dbReference type="ARBA" id="ARBA00022679"/>
    </source>
</evidence>
<evidence type="ECO:0000256" key="7">
    <source>
        <dbReference type="SAM" id="MobiDB-lite"/>
    </source>
</evidence>
<evidence type="ECO:0000256" key="6">
    <source>
        <dbReference type="RuleBase" id="RU003423"/>
    </source>
</evidence>
<evidence type="ECO:0000256" key="1">
    <source>
        <dbReference type="ARBA" id="ARBA00001938"/>
    </source>
</evidence>
<keyword evidence="3 6" id="KW-0808">Transferase</keyword>
<dbReference type="EMBL" id="PQWM01000017">
    <property type="protein sequence ID" value="RDZ12806.1"/>
    <property type="molecule type" value="Genomic_DNA"/>
</dbReference>
<evidence type="ECO:0000259" key="9">
    <source>
        <dbReference type="PROSITE" id="PS51826"/>
    </source>
</evidence>
<dbReference type="SUPFAM" id="SSF52777">
    <property type="entry name" value="CoA-dependent acyltransferases"/>
    <property type="match status" value="1"/>
</dbReference>
<dbReference type="Pfam" id="PF02817">
    <property type="entry name" value="E3_binding"/>
    <property type="match status" value="2"/>
</dbReference>
<dbReference type="SUPFAM" id="SSF47005">
    <property type="entry name" value="Peripheral subunit-binding domain of 2-oxo acid dehydrogenase complex"/>
    <property type="match status" value="2"/>
</dbReference>
<dbReference type="PANTHER" id="PTHR43178:SF5">
    <property type="entry name" value="LIPOAMIDE ACYLTRANSFERASE COMPONENT OF BRANCHED-CHAIN ALPHA-KETO ACID DEHYDROGENASE COMPLEX, MITOCHONDRIAL"/>
    <property type="match status" value="1"/>
</dbReference>
<dbReference type="Pfam" id="PF00198">
    <property type="entry name" value="2-oxoacid_dh"/>
    <property type="match status" value="1"/>
</dbReference>
<sequence>MAKEIFMPKLSSTMETGTLLEWFKEEGDTVEIGEPLFEILTDKINIEVEAYDDGILLKRYFDTDDQVPVNHVIGYIGQANEQVPAESPGESGESNESNDQASHEETTVEEAERPLVAASVISGEKPRATPAARRIAKTNQVELTAIAGSGPNGRVHVKDVNEYVNEDQAHSKITPLANKIAKQENVDITTISGSGLNGKIVKQDISTAIQEKSTKVPASPQKRRKIGGMRKVISDRMSQSAFTAPHVTLTSEIDMTKVKELRVQLLPIVEKQTGMRLSYTEVIIKAVGLVLSRFPAVNASFVNDEIIYNDAVHIGLAVAVPDGLMVPVLKDVNQKRLADLTTEAKDIGKRAREQKLLPDQLKGSTFTISNLGMYAIDAFTPIINQPETAILGVGRMLEKPVVIKGEIEVRPMMTLSMSFDHRVIDGAPAAEFLTELKRVLENPFELLV</sequence>
<proteinExistence type="inferred from homology"/>
<accession>A0A3D8WZU2</accession>
<dbReference type="InterPro" id="IPR050743">
    <property type="entry name" value="2-oxoacid_DH_E2_comp"/>
</dbReference>
<comment type="cofactor">
    <cofactor evidence="1 6">
        <name>(R)-lipoate</name>
        <dbReference type="ChEBI" id="CHEBI:83088"/>
    </cofactor>
</comment>
<keyword evidence="5 6" id="KW-0012">Acyltransferase</keyword>
<evidence type="ECO:0000313" key="10">
    <source>
        <dbReference type="EMBL" id="RDZ12806.1"/>
    </source>
</evidence>
<evidence type="ECO:0000256" key="4">
    <source>
        <dbReference type="ARBA" id="ARBA00022823"/>
    </source>
</evidence>
<evidence type="ECO:0000259" key="8">
    <source>
        <dbReference type="PROSITE" id="PS50968"/>
    </source>
</evidence>
<dbReference type="InterPro" id="IPR023213">
    <property type="entry name" value="CAT-like_dom_sf"/>
</dbReference>
<dbReference type="PROSITE" id="PS50968">
    <property type="entry name" value="BIOTINYL_LIPOYL"/>
    <property type="match status" value="1"/>
</dbReference>
<dbReference type="InterPro" id="IPR004167">
    <property type="entry name" value="PSBD"/>
</dbReference>
<evidence type="ECO:0000256" key="5">
    <source>
        <dbReference type="ARBA" id="ARBA00023315"/>
    </source>
</evidence>
<dbReference type="InterPro" id="IPR036625">
    <property type="entry name" value="E3-bd_dom_sf"/>
</dbReference>
<keyword evidence="4 6" id="KW-0450">Lipoyl</keyword>
<dbReference type="Gene3D" id="3.30.559.10">
    <property type="entry name" value="Chloramphenicol acetyltransferase-like domain"/>
    <property type="match status" value="1"/>
</dbReference>
<dbReference type="Gene3D" id="2.40.50.100">
    <property type="match status" value="1"/>
</dbReference>
<dbReference type="Gene3D" id="4.10.320.10">
    <property type="entry name" value="E3-binding domain"/>
    <property type="match status" value="2"/>
</dbReference>
<feature type="compositionally biased region" description="Low complexity" evidence="7">
    <location>
        <begin position="86"/>
        <end position="98"/>
    </location>
</feature>
<dbReference type="GO" id="GO:0031405">
    <property type="term" value="F:lipoic acid binding"/>
    <property type="evidence" value="ECO:0007669"/>
    <property type="project" value="TreeGrafter"/>
</dbReference>
<comment type="caution">
    <text evidence="10">The sequence shown here is derived from an EMBL/GenBank/DDBJ whole genome shotgun (WGS) entry which is preliminary data.</text>
</comment>
<evidence type="ECO:0000256" key="2">
    <source>
        <dbReference type="ARBA" id="ARBA00007317"/>
    </source>
</evidence>
<dbReference type="RefSeq" id="WP_116075708.1">
    <property type="nucleotide sequence ID" value="NZ_CP187636.1"/>
</dbReference>
<gene>
    <name evidence="10" type="ORF">C3744_17515</name>
</gene>
<dbReference type="InterPro" id="IPR011053">
    <property type="entry name" value="Single_hybrid_motif"/>
</dbReference>
<dbReference type="GO" id="GO:0016407">
    <property type="term" value="F:acetyltransferase activity"/>
    <property type="evidence" value="ECO:0007669"/>
    <property type="project" value="TreeGrafter"/>
</dbReference>